<organism evidence="2 3">
    <name type="scientific">Streptococcus didelphis</name>
    <dbReference type="NCBI Taxonomy" id="102886"/>
    <lineage>
        <taxon>Bacteria</taxon>
        <taxon>Bacillati</taxon>
        <taxon>Bacillota</taxon>
        <taxon>Bacilli</taxon>
        <taxon>Lactobacillales</taxon>
        <taxon>Streptococcaceae</taxon>
        <taxon>Streptococcus</taxon>
    </lineage>
</organism>
<dbReference type="SUPFAM" id="SSF52317">
    <property type="entry name" value="Class I glutamine amidotransferase-like"/>
    <property type="match status" value="1"/>
</dbReference>
<accession>A0ABY9LGD1</accession>
<reference evidence="3" key="1">
    <citation type="submission" date="2022-10" db="EMBL/GenBank/DDBJ databases">
        <title>Streptococcus didelphis as causative of fatal infections in opossums (Didelphis albiventris).</title>
        <authorList>
            <person name="Breyer G.M."/>
            <person name="Da Silva M.E.R.J."/>
            <person name="Siqueira F.M."/>
        </authorList>
    </citation>
    <scope>NUCLEOTIDE SEQUENCE [LARGE SCALE GENOMIC DNA]</scope>
    <source>
        <strain evidence="3">LBVP101/21</strain>
    </source>
</reference>
<name>A0ABY9LGD1_9STRE</name>
<dbReference type="Gene3D" id="3.40.50.10740">
    <property type="entry name" value="Class I glutamine amidotransferase-like"/>
    <property type="match status" value="1"/>
</dbReference>
<evidence type="ECO:0000313" key="3">
    <source>
        <dbReference type="Proteomes" id="UP001238096"/>
    </source>
</evidence>
<evidence type="ECO:0000259" key="1">
    <source>
        <dbReference type="Pfam" id="PF02016"/>
    </source>
</evidence>
<keyword evidence="3" id="KW-1185">Reference proteome</keyword>
<sequence length="141" mass="16012">MKIQNLKIGDTIGIFSSSSPATEFGKKRYERAKKFWLDKGFNIKEGKLTGKSGHYRSGTIEQRSQELNELIYDSNIKCIMATIGGVNSNSLLPYIDYDYLKQQPKIIIDYSDITAILFAIYAKTGLNIYYGSIFWRVSSLS</sequence>
<gene>
    <name evidence="2" type="ORF">N1496_07135</name>
</gene>
<proteinExistence type="predicted"/>
<dbReference type="PANTHER" id="PTHR30237:SF5">
    <property type="entry name" value="CARBOXYPEPTIDASE VC_A0337-RELATED"/>
    <property type="match status" value="1"/>
</dbReference>
<dbReference type="Pfam" id="PF02016">
    <property type="entry name" value="Peptidase_S66"/>
    <property type="match status" value="1"/>
</dbReference>
<dbReference type="RefSeq" id="WP_211205198.1">
    <property type="nucleotide sequence ID" value="NZ_CP104407.1"/>
</dbReference>
<dbReference type="InterPro" id="IPR029062">
    <property type="entry name" value="Class_I_gatase-like"/>
</dbReference>
<evidence type="ECO:0000313" key="2">
    <source>
        <dbReference type="EMBL" id="WMB27823.1"/>
    </source>
</evidence>
<protein>
    <submittedName>
        <fullName evidence="2">LD-carboxypeptidase</fullName>
    </submittedName>
</protein>
<dbReference type="EMBL" id="CP110509">
    <property type="protein sequence ID" value="WMB27823.1"/>
    <property type="molecule type" value="Genomic_DNA"/>
</dbReference>
<dbReference type="Proteomes" id="UP001238096">
    <property type="component" value="Chromosome"/>
</dbReference>
<dbReference type="InterPro" id="IPR040449">
    <property type="entry name" value="Peptidase_S66_N"/>
</dbReference>
<dbReference type="InterPro" id="IPR027478">
    <property type="entry name" value="LdcA_N"/>
</dbReference>
<dbReference type="InterPro" id="IPR003507">
    <property type="entry name" value="S66_fam"/>
</dbReference>
<feature type="domain" description="LD-carboxypeptidase N-terminal" evidence="1">
    <location>
        <begin position="12"/>
        <end position="131"/>
    </location>
</feature>
<dbReference type="PANTHER" id="PTHR30237">
    <property type="entry name" value="MURAMOYLTETRAPEPTIDE CARBOXYPEPTIDASE"/>
    <property type="match status" value="1"/>
</dbReference>